<organism evidence="5 6">
    <name type="scientific">Weissella bombi</name>
    <dbReference type="NCBI Taxonomy" id="1505725"/>
    <lineage>
        <taxon>Bacteria</taxon>
        <taxon>Bacillati</taxon>
        <taxon>Bacillota</taxon>
        <taxon>Bacilli</taxon>
        <taxon>Lactobacillales</taxon>
        <taxon>Lactobacillaceae</taxon>
        <taxon>Weissella</taxon>
    </lineage>
</organism>
<feature type="transmembrane region" description="Helical" evidence="2">
    <location>
        <begin position="54"/>
        <end position="76"/>
    </location>
</feature>
<keyword evidence="2" id="KW-0812">Transmembrane</keyword>
<evidence type="ECO:0000313" key="6">
    <source>
        <dbReference type="Proteomes" id="UP000199268"/>
    </source>
</evidence>
<evidence type="ECO:0000313" key="5">
    <source>
        <dbReference type="EMBL" id="SCC10140.1"/>
    </source>
</evidence>
<evidence type="ECO:0000256" key="1">
    <source>
        <dbReference type="SAM" id="MobiDB-lite"/>
    </source>
</evidence>
<dbReference type="RefSeq" id="WP_092463657.1">
    <property type="nucleotide sequence ID" value="NZ_BJEE01000003.1"/>
</dbReference>
<keyword evidence="2" id="KW-0472">Membrane</keyword>
<dbReference type="EMBL" id="FMAO01000015">
    <property type="protein sequence ID" value="SCC10140.1"/>
    <property type="molecule type" value="Genomic_DNA"/>
</dbReference>
<feature type="domain" description="DUF4767" evidence="4">
    <location>
        <begin position="133"/>
        <end position="265"/>
    </location>
</feature>
<feature type="region of interest" description="Disordered" evidence="1">
    <location>
        <begin position="85"/>
        <end position="131"/>
    </location>
</feature>
<gene>
    <name evidence="5" type="ORF">GA0061074_11519</name>
</gene>
<dbReference type="InterPro" id="IPR031927">
    <property type="entry name" value="DUF4767"/>
</dbReference>
<sequence length="267" mass="28974">MGSTDLEKLSKLKKMLDEGVITADEFSEMKQVIIRDSKASQQETRTKSQKKHGWVLPVVVAAVVILIGGGGGYLGATHMLQKNDDQEVMKSSHTSSQKKTEAVKKEVADSSQAVSSSQTQSSSSSEAATVSGWNATKQAELSSFMAQWQAKMHQQYQGTYDSQTVDHLGIKFPEQIQNGELQGKIEINGSITDVVWDADGKTPGDYQAVAVASGTIPGQMYPTTYLFMLNHGQPIVYMTKTTNGNILSFTPTANTELQAGFENVVND</sequence>
<accession>A0A1C4BTG9</accession>
<dbReference type="STRING" id="1505725.GA0061074_11519"/>
<dbReference type="OrthoDB" id="2149782at2"/>
<dbReference type="Pfam" id="PF09851">
    <property type="entry name" value="SHOCT"/>
    <property type="match status" value="1"/>
</dbReference>
<evidence type="ECO:0000259" key="3">
    <source>
        <dbReference type="Pfam" id="PF09851"/>
    </source>
</evidence>
<reference evidence="6" key="1">
    <citation type="submission" date="2016-08" db="EMBL/GenBank/DDBJ databases">
        <authorList>
            <person name="Varghese N."/>
            <person name="Submissions Spin"/>
        </authorList>
    </citation>
    <scope>NUCLEOTIDE SEQUENCE [LARGE SCALE GENOMIC DNA]</scope>
    <source>
        <strain evidence="6">R-53094</strain>
    </source>
</reference>
<dbReference type="Pfam" id="PF15983">
    <property type="entry name" value="DUF4767"/>
    <property type="match status" value="1"/>
</dbReference>
<proteinExistence type="predicted"/>
<dbReference type="InterPro" id="IPR018649">
    <property type="entry name" value="SHOCT"/>
</dbReference>
<keyword evidence="6" id="KW-1185">Reference proteome</keyword>
<feature type="compositionally biased region" description="Low complexity" evidence="1">
    <location>
        <begin position="110"/>
        <end position="131"/>
    </location>
</feature>
<feature type="domain" description="SHOCT" evidence="3">
    <location>
        <begin position="7"/>
        <end position="33"/>
    </location>
</feature>
<dbReference type="AlphaFoldDB" id="A0A1C4BTG9"/>
<evidence type="ECO:0000256" key="2">
    <source>
        <dbReference type="SAM" id="Phobius"/>
    </source>
</evidence>
<protein>
    <submittedName>
        <fullName evidence="5">Short C-terminal domain-containing protein</fullName>
    </submittedName>
</protein>
<name>A0A1C4BTG9_9LACO</name>
<keyword evidence="2" id="KW-1133">Transmembrane helix</keyword>
<dbReference type="Proteomes" id="UP000199268">
    <property type="component" value="Unassembled WGS sequence"/>
</dbReference>
<feature type="compositionally biased region" description="Basic and acidic residues" evidence="1">
    <location>
        <begin position="98"/>
        <end position="108"/>
    </location>
</feature>
<evidence type="ECO:0000259" key="4">
    <source>
        <dbReference type="Pfam" id="PF15983"/>
    </source>
</evidence>